<protein>
    <submittedName>
        <fullName evidence="1">Uncharacterized protein</fullName>
    </submittedName>
</protein>
<dbReference type="AlphaFoldDB" id="A0A0B7AY14"/>
<organism evidence="1">
    <name type="scientific">Arion vulgaris</name>
    <dbReference type="NCBI Taxonomy" id="1028688"/>
    <lineage>
        <taxon>Eukaryota</taxon>
        <taxon>Metazoa</taxon>
        <taxon>Spiralia</taxon>
        <taxon>Lophotrochozoa</taxon>
        <taxon>Mollusca</taxon>
        <taxon>Gastropoda</taxon>
        <taxon>Heterobranchia</taxon>
        <taxon>Euthyneura</taxon>
        <taxon>Panpulmonata</taxon>
        <taxon>Eupulmonata</taxon>
        <taxon>Stylommatophora</taxon>
        <taxon>Helicina</taxon>
        <taxon>Arionoidea</taxon>
        <taxon>Arionidae</taxon>
        <taxon>Arion</taxon>
    </lineage>
</organism>
<dbReference type="EMBL" id="HACG01037935">
    <property type="protein sequence ID" value="CEK84800.1"/>
    <property type="molecule type" value="Transcribed_RNA"/>
</dbReference>
<evidence type="ECO:0000313" key="1">
    <source>
        <dbReference type="EMBL" id="CEK84800.1"/>
    </source>
</evidence>
<reference evidence="1" key="1">
    <citation type="submission" date="2014-12" db="EMBL/GenBank/DDBJ databases">
        <title>Insight into the proteome of Arion vulgaris.</title>
        <authorList>
            <person name="Aradska J."/>
            <person name="Bulat T."/>
            <person name="Smidak R."/>
            <person name="Sarate P."/>
            <person name="Gangsoo J."/>
            <person name="Sialana F."/>
            <person name="Bilban M."/>
            <person name="Lubec G."/>
        </authorList>
    </citation>
    <scope>NUCLEOTIDE SEQUENCE</scope>
    <source>
        <tissue evidence="1">Skin</tissue>
    </source>
</reference>
<feature type="non-terminal residue" evidence="1">
    <location>
        <position position="1"/>
    </location>
</feature>
<accession>A0A0B7AY14</accession>
<proteinExistence type="predicted"/>
<sequence>LSNKINKSQVTAILQQGDNTNKVSSYSLSDVVMIRCGCGHHQVWMSLENSYR</sequence>
<gene>
    <name evidence="1" type="primary">ORF144589</name>
</gene>
<name>A0A0B7AY14_9EUPU</name>